<protein>
    <submittedName>
        <fullName evidence="1">APX4</fullName>
    </submittedName>
</protein>
<dbReference type="AlphaFoldDB" id="A0A0A9GVV8"/>
<sequence length="41" mass="4463">MMGAHPLAEMRARSWRRALSTWRRYSASTTGAAIAAAATNL</sequence>
<reference evidence="1" key="2">
    <citation type="journal article" date="2015" name="Data Brief">
        <title>Shoot transcriptome of the giant reed, Arundo donax.</title>
        <authorList>
            <person name="Barrero R.A."/>
            <person name="Guerrero F.D."/>
            <person name="Moolhuijzen P."/>
            <person name="Goolsby J.A."/>
            <person name="Tidwell J."/>
            <person name="Bellgard S.E."/>
            <person name="Bellgard M.I."/>
        </authorList>
    </citation>
    <scope>NUCLEOTIDE SEQUENCE</scope>
    <source>
        <tissue evidence="1">Shoot tissue taken approximately 20 cm above the soil surface</tissue>
    </source>
</reference>
<evidence type="ECO:0000313" key="1">
    <source>
        <dbReference type="EMBL" id="JAE24743.1"/>
    </source>
</evidence>
<name>A0A0A9GVV8_ARUDO</name>
<dbReference type="EMBL" id="GBRH01173153">
    <property type="protein sequence ID" value="JAE24743.1"/>
    <property type="molecule type" value="Transcribed_RNA"/>
</dbReference>
<proteinExistence type="predicted"/>
<reference evidence="1" key="1">
    <citation type="submission" date="2014-09" db="EMBL/GenBank/DDBJ databases">
        <authorList>
            <person name="Magalhaes I.L.F."/>
            <person name="Oliveira U."/>
            <person name="Santos F.R."/>
            <person name="Vidigal T.H.D.A."/>
            <person name="Brescovit A.D."/>
            <person name="Santos A.J."/>
        </authorList>
    </citation>
    <scope>NUCLEOTIDE SEQUENCE</scope>
    <source>
        <tissue evidence="1">Shoot tissue taken approximately 20 cm above the soil surface</tissue>
    </source>
</reference>
<organism evidence="1">
    <name type="scientific">Arundo donax</name>
    <name type="common">Giant reed</name>
    <name type="synonym">Donax arundinaceus</name>
    <dbReference type="NCBI Taxonomy" id="35708"/>
    <lineage>
        <taxon>Eukaryota</taxon>
        <taxon>Viridiplantae</taxon>
        <taxon>Streptophyta</taxon>
        <taxon>Embryophyta</taxon>
        <taxon>Tracheophyta</taxon>
        <taxon>Spermatophyta</taxon>
        <taxon>Magnoliopsida</taxon>
        <taxon>Liliopsida</taxon>
        <taxon>Poales</taxon>
        <taxon>Poaceae</taxon>
        <taxon>PACMAD clade</taxon>
        <taxon>Arundinoideae</taxon>
        <taxon>Arundineae</taxon>
        <taxon>Arundo</taxon>
    </lineage>
</organism>
<accession>A0A0A9GVV8</accession>